<gene>
    <name evidence="1" type="ORF">HUJ06_013805</name>
</gene>
<sequence>MSILDMSKNYFYERFLETLLHFEFIPSTGMTKSYLVVFRLGKSVYIKPKKK</sequence>
<dbReference type="AlphaFoldDB" id="A0A822Z385"/>
<protein>
    <submittedName>
        <fullName evidence="1">Uncharacterized protein</fullName>
    </submittedName>
</protein>
<reference evidence="1 2" key="1">
    <citation type="journal article" date="2020" name="Mol. Biol. Evol.">
        <title>Distinct Expression and Methylation Patterns for Genes with Different Fates following a Single Whole-Genome Duplication in Flowering Plants.</title>
        <authorList>
            <person name="Shi T."/>
            <person name="Rahmani R.S."/>
            <person name="Gugger P.F."/>
            <person name="Wang M."/>
            <person name="Li H."/>
            <person name="Zhang Y."/>
            <person name="Li Z."/>
            <person name="Wang Q."/>
            <person name="Van de Peer Y."/>
            <person name="Marchal K."/>
            <person name="Chen J."/>
        </authorList>
    </citation>
    <scope>NUCLEOTIDE SEQUENCE [LARGE SCALE GENOMIC DNA]</scope>
    <source>
        <tissue evidence="1">Leaf</tissue>
    </source>
</reference>
<organism evidence="1 2">
    <name type="scientific">Nelumbo nucifera</name>
    <name type="common">Sacred lotus</name>
    <dbReference type="NCBI Taxonomy" id="4432"/>
    <lineage>
        <taxon>Eukaryota</taxon>
        <taxon>Viridiplantae</taxon>
        <taxon>Streptophyta</taxon>
        <taxon>Embryophyta</taxon>
        <taxon>Tracheophyta</taxon>
        <taxon>Spermatophyta</taxon>
        <taxon>Magnoliopsida</taxon>
        <taxon>Proteales</taxon>
        <taxon>Nelumbonaceae</taxon>
        <taxon>Nelumbo</taxon>
    </lineage>
</organism>
<accession>A0A822Z385</accession>
<proteinExistence type="predicted"/>
<evidence type="ECO:0000313" key="2">
    <source>
        <dbReference type="Proteomes" id="UP000607653"/>
    </source>
</evidence>
<dbReference type="Proteomes" id="UP000607653">
    <property type="component" value="Unassembled WGS sequence"/>
</dbReference>
<comment type="caution">
    <text evidence="1">The sequence shown here is derived from an EMBL/GenBank/DDBJ whole genome shotgun (WGS) entry which is preliminary data.</text>
</comment>
<dbReference type="EMBL" id="DUZY01000005">
    <property type="protein sequence ID" value="DAD39482.1"/>
    <property type="molecule type" value="Genomic_DNA"/>
</dbReference>
<name>A0A822Z385_NELNU</name>
<keyword evidence="2" id="KW-1185">Reference proteome</keyword>
<evidence type="ECO:0000313" key="1">
    <source>
        <dbReference type="EMBL" id="DAD39482.1"/>
    </source>
</evidence>